<evidence type="ECO:0000259" key="8">
    <source>
        <dbReference type="PROSITE" id="PS50928"/>
    </source>
</evidence>
<feature type="transmembrane region" description="Helical" evidence="7">
    <location>
        <begin position="176"/>
        <end position="200"/>
    </location>
</feature>
<dbReference type="InterPro" id="IPR000515">
    <property type="entry name" value="MetI-like"/>
</dbReference>
<dbReference type="PROSITE" id="PS50928">
    <property type="entry name" value="ABC_TM1"/>
    <property type="match status" value="1"/>
</dbReference>
<feature type="transmembrane region" description="Helical" evidence="7">
    <location>
        <begin position="337"/>
        <end position="360"/>
    </location>
</feature>
<dbReference type="GO" id="GO:0005886">
    <property type="term" value="C:plasma membrane"/>
    <property type="evidence" value="ECO:0007669"/>
    <property type="project" value="UniProtKB-SubCell"/>
</dbReference>
<keyword evidence="5 7" id="KW-1133">Transmembrane helix</keyword>
<keyword evidence="2 7" id="KW-0813">Transport</keyword>
<keyword evidence="10" id="KW-1185">Reference proteome</keyword>
<proteinExistence type="inferred from homology"/>
<evidence type="ECO:0000256" key="3">
    <source>
        <dbReference type="ARBA" id="ARBA00022475"/>
    </source>
</evidence>
<keyword evidence="3" id="KW-1003">Cell membrane</keyword>
<feature type="transmembrane region" description="Helical" evidence="7">
    <location>
        <begin position="292"/>
        <end position="317"/>
    </location>
</feature>
<dbReference type="Pfam" id="PF00528">
    <property type="entry name" value="BPD_transp_1"/>
    <property type="match status" value="1"/>
</dbReference>
<evidence type="ECO:0000256" key="6">
    <source>
        <dbReference type="ARBA" id="ARBA00023136"/>
    </source>
</evidence>
<evidence type="ECO:0000256" key="2">
    <source>
        <dbReference type="ARBA" id="ARBA00022448"/>
    </source>
</evidence>
<dbReference type="Gene3D" id="1.10.3720.10">
    <property type="entry name" value="MetI-like"/>
    <property type="match status" value="1"/>
</dbReference>
<keyword evidence="4 7" id="KW-0812">Transmembrane</keyword>
<dbReference type="EMBL" id="QMDX01000003">
    <property type="protein sequence ID" value="TSD14594.1"/>
    <property type="molecule type" value="Genomic_DNA"/>
</dbReference>
<evidence type="ECO:0000256" key="4">
    <source>
        <dbReference type="ARBA" id="ARBA00022692"/>
    </source>
</evidence>
<keyword evidence="6 7" id="KW-0472">Membrane</keyword>
<organism evidence="9 10">
    <name type="scientific">Haloglomus irregulare</name>
    <dbReference type="NCBI Taxonomy" id="2234134"/>
    <lineage>
        <taxon>Archaea</taxon>
        <taxon>Methanobacteriati</taxon>
        <taxon>Methanobacteriota</taxon>
        <taxon>Stenosarchaea group</taxon>
        <taxon>Halobacteria</taxon>
        <taxon>Halobacteriales</taxon>
        <taxon>Natronomonadaceae</taxon>
        <taxon>Haloglomus</taxon>
    </lineage>
</organism>
<feature type="transmembrane region" description="Helical" evidence="7">
    <location>
        <begin position="65"/>
        <end position="82"/>
    </location>
</feature>
<feature type="transmembrane region" description="Helical" evidence="7">
    <location>
        <begin position="103"/>
        <end position="125"/>
    </location>
</feature>
<dbReference type="InterPro" id="IPR035906">
    <property type="entry name" value="MetI-like_sf"/>
</dbReference>
<feature type="domain" description="ABC transmembrane type-1" evidence="8">
    <location>
        <begin position="172"/>
        <end position="360"/>
    </location>
</feature>
<dbReference type="GO" id="GO:0055085">
    <property type="term" value="P:transmembrane transport"/>
    <property type="evidence" value="ECO:0007669"/>
    <property type="project" value="InterPro"/>
</dbReference>
<comment type="caution">
    <text evidence="9">The sequence shown here is derived from an EMBL/GenBank/DDBJ whole genome shotgun (WGS) entry which is preliminary data.</text>
</comment>
<dbReference type="PANTHER" id="PTHR43386:SF23">
    <property type="entry name" value="ABC TRANSPORTER"/>
    <property type="match status" value="1"/>
</dbReference>
<sequence length="374" mass="40719">MATDSRPDTFDSVDWDRVEADTGGVPVVAVVEALTFLAFGAALAYDYLIVPEGEPTVLDWDVTAVEWLFVAVLLLGLFHVVVPLARSRRMTAYYWRQFRKNRLAVASLGYLGVLLVIGVLGPAIWAAPNETISYAEAYAPPIFIGGDLASLDHALGTDAQGRHLWHLIVYGIRVSFEVGLIAMTLAITIGTIVGAVAAYFGGYVDEVLMRYVDIQQTFPVFILLLLLIYLYGASLFLIILLYGVFGWEGTARLVRSEALQRTEEAYSRAAEAAGASKLWVVRRHIIPNVSSTVITAATLSIPVFILGEAALSFLGFGDPGTFSWGRTINAGRSDIDSAWWISTIPGLFLFLTVLAFNFVGDALRDAIDPRSDSG</sequence>
<dbReference type="InterPro" id="IPR025966">
    <property type="entry name" value="OppC_N"/>
</dbReference>
<dbReference type="CDD" id="cd06261">
    <property type="entry name" value="TM_PBP2"/>
    <property type="match status" value="1"/>
</dbReference>
<gene>
    <name evidence="9" type="ORF">DP107_06300</name>
</gene>
<dbReference type="OrthoDB" id="312811at2157"/>
<dbReference type="SUPFAM" id="SSF161098">
    <property type="entry name" value="MetI-like"/>
    <property type="match status" value="1"/>
</dbReference>
<evidence type="ECO:0000313" key="9">
    <source>
        <dbReference type="EMBL" id="TSD14594.1"/>
    </source>
</evidence>
<dbReference type="AlphaFoldDB" id="A0A554NB18"/>
<dbReference type="InterPro" id="IPR050366">
    <property type="entry name" value="BP-dependent_transpt_permease"/>
</dbReference>
<dbReference type="Proteomes" id="UP000319894">
    <property type="component" value="Unassembled WGS sequence"/>
</dbReference>
<comment type="subcellular location">
    <subcellularLocation>
        <location evidence="1 7">Cell membrane</location>
        <topology evidence="1 7">Multi-pass membrane protein</topology>
    </subcellularLocation>
</comment>
<dbReference type="PANTHER" id="PTHR43386">
    <property type="entry name" value="OLIGOPEPTIDE TRANSPORT SYSTEM PERMEASE PROTEIN APPC"/>
    <property type="match status" value="1"/>
</dbReference>
<evidence type="ECO:0000256" key="5">
    <source>
        <dbReference type="ARBA" id="ARBA00022989"/>
    </source>
</evidence>
<comment type="similarity">
    <text evidence="7">Belongs to the binding-protein-dependent transport system permease family.</text>
</comment>
<accession>A0A554NB18</accession>
<protein>
    <submittedName>
        <fullName evidence="9">ABC transporter permease</fullName>
    </submittedName>
</protein>
<name>A0A554NB18_9EURY</name>
<feature type="transmembrane region" description="Helical" evidence="7">
    <location>
        <begin position="220"/>
        <end position="245"/>
    </location>
</feature>
<dbReference type="Pfam" id="PF12911">
    <property type="entry name" value="OppC_N"/>
    <property type="match status" value="1"/>
</dbReference>
<dbReference type="InParanoid" id="A0A554NB18"/>
<feature type="transmembrane region" description="Helical" evidence="7">
    <location>
        <begin position="25"/>
        <end position="45"/>
    </location>
</feature>
<evidence type="ECO:0000256" key="1">
    <source>
        <dbReference type="ARBA" id="ARBA00004651"/>
    </source>
</evidence>
<evidence type="ECO:0000256" key="7">
    <source>
        <dbReference type="RuleBase" id="RU363032"/>
    </source>
</evidence>
<evidence type="ECO:0000313" key="10">
    <source>
        <dbReference type="Proteomes" id="UP000319894"/>
    </source>
</evidence>
<dbReference type="RefSeq" id="WP_144261310.1">
    <property type="nucleotide sequence ID" value="NZ_QMDX01000003.1"/>
</dbReference>
<reference evidence="9 10" key="1">
    <citation type="submission" date="2018-06" db="EMBL/GenBank/DDBJ databases">
        <title>Natronomonas sp. F16-60 a new haloarchaeon isolated from a solar saltern of Isla Cristina, Huelva, Spain.</title>
        <authorList>
            <person name="Duran-Viseras A."/>
            <person name="Sanchez-Porro C."/>
            <person name="Ventosa A."/>
        </authorList>
    </citation>
    <scope>NUCLEOTIDE SEQUENCE [LARGE SCALE GENOMIC DNA]</scope>
    <source>
        <strain evidence="9 10">F16-60</strain>
    </source>
</reference>